<protein>
    <submittedName>
        <fullName evidence="1">Uncharacterized protein</fullName>
    </submittedName>
</protein>
<evidence type="ECO:0000313" key="3">
    <source>
        <dbReference type="Proteomes" id="UP000663829"/>
    </source>
</evidence>
<name>A0A816CVJ3_9BILA</name>
<feature type="non-terminal residue" evidence="1">
    <location>
        <position position="1"/>
    </location>
</feature>
<comment type="caution">
    <text evidence="1">The sequence shown here is derived from an EMBL/GenBank/DDBJ whole genome shotgun (WGS) entry which is preliminary data.</text>
</comment>
<dbReference type="EMBL" id="CAJNOQ010043089">
    <property type="protein sequence ID" value="CAF1629198.1"/>
    <property type="molecule type" value="Genomic_DNA"/>
</dbReference>
<gene>
    <name evidence="1" type="ORF">GPM918_LOCUS44244</name>
    <name evidence="2" type="ORF">SRO942_LOCUS46013</name>
</gene>
<keyword evidence="3" id="KW-1185">Reference proteome</keyword>
<dbReference type="EMBL" id="CAJOBC010110832">
    <property type="protein sequence ID" value="CAF4526531.1"/>
    <property type="molecule type" value="Genomic_DNA"/>
</dbReference>
<evidence type="ECO:0000313" key="2">
    <source>
        <dbReference type="EMBL" id="CAF4526531.1"/>
    </source>
</evidence>
<dbReference type="Proteomes" id="UP000663829">
    <property type="component" value="Unassembled WGS sequence"/>
</dbReference>
<dbReference type="Proteomes" id="UP000681722">
    <property type="component" value="Unassembled WGS sequence"/>
</dbReference>
<reference evidence="1" key="1">
    <citation type="submission" date="2021-02" db="EMBL/GenBank/DDBJ databases">
        <authorList>
            <person name="Nowell W R."/>
        </authorList>
    </citation>
    <scope>NUCLEOTIDE SEQUENCE</scope>
</reference>
<sequence length="40" mass="4514">IHLYTTDRLRFIPGDDVLDEVADEDVNDDVVVGFVFACET</sequence>
<dbReference type="AlphaFoldDB" id="A0A816CVJ3"/>
<accession>A0A816CVJ3</accession>
<proteinExistence type="predicted"/>
<evidence type="ECO:0000313" key="1">
    <source>
        <dbReference type="EMBL" id="CAF1629198.1"/>
    </source>
</evidence>
<organism evidence="1 3">
    <name type="scientific">Didymodactylos carnosus</name>
    <dbReference type="NCBI Taxonomy" id="1234261"/>
    <lineage>
        <taxon>Eukaryota</taxon>
        <taxon>Metazoa</taxon>
        <taxon>Spiralia</taxon>
        <taxon>Gnathifera</taxon>
        <taxon>Rotifera</taxon>
        <taxon>Eurotatoria</taxon>
        <taxon>Bdelloidea</taxon>
        <taxon>Philodinida</taxon>
        <taxon>Philodinidae</taxon>
        <taxon>Didymodactylos</taxon>
    </lineage>
</organism>